<dbReference type="PROSITE" id="PS00135">
    <property type="entry name" value="TRYPSIN_SER"/>
    <property type="match status" value="1"/>
</dbReference>
<dbReference type="InterPro" id="IPR043504">
    <property type="entry name" value="Peptidase_S1_PA_chymotrypsin"/>
</dbReference>
<evidence type="ECO:0000256" key="6">
    <source>
        <dbReference type="RuleBase" id="RU363034"/>
    </source>
</evidence>
<dbReference type="SMART" id="SM00020">
    <property type="entry name" value="Tryp_SPc"/>
    <property type="match status" value="1"/>
</dbReference>
<comment type="caution">
    <text evidence="8">The sequence shown here is derived from an EMBL/GenBank/DDBJ whole genome shotgun (WGS) entry which is preliminary data.</text>
</comment>
<dbReference type="PROSITE" id="PS00134">
    <property type="entry name" value="TRYPSIN_HIS"/>
    <property type="match status" value="1"/>
</dbReference>
<keyword evidence="3 6" id="KW-0720">Serine protease</keyword>
<reference evidence="8 9" key="1">
    <citation type="journal article" date="2024" name="BMC Genomics">
        <title>Genome assembly of redclaw crayfish (Cherax quadricarinatus) provides insights into its immune adaptation and hypoxia tolerance.</title>
        <authorList>
            <person name="Liu Z."/>
            <person name="Zheng J."/>
            <person name="Li H."/>
            <person name="Fang K."/>
            <person name="Wang S."/>
            <person name="He J."/>
            <person name="Zhou D."/>
            <person name="Weng S."/>
            <person name="Chi M."/>
            <person name="Gu Z."/>
            <person name="He J."/>
            <person name="Li F."/>
            <person name="Wang M."/>
        </authorList>
    </citation>
    <scope>NUCLEOTIDE SEQUENCE [LARGE SCALE GENOMIC DNA]</scope>
    <source>
        <strain evidence="8">ZL_2023a</strain>
    </source>
</reference>
<dbReference type="InterPro" id="IPR033116">
    <property type="entry name" value="TRYPSIN_SER"/>
</dbReference>
<dbReference type="PROSITE" id="PS50068">
    <property type="entry name" value="LDLRA_2"/>
    <property type="match status" value="2"/>
</dbReference>
<accession>A0AAW0Y7T2</accession>
<dbReference type="SUPFAM" id="SSF50494">
    <property type="entry name" value="Trypsin-like serine proteases"/>
    <property type="match status" value="1"/>
</dbReference>
<dbReference type="InterPro" id="IPR001314">
    <property type="entry name" value="Peptidase_S1A"/>
</dbReference>
<dbReference type="PROSITE" id="PS50240">
    <property type="entry name" value="TRYPSIN_DOM"/>
    <property type="match status" value="1"/>
</dbReference>
<dbReference type="PANTHER" id="PTHR24252:SF7">
    <property type="entry name" value="HYALIN"/>
    <property type="match status" value="1"/>
</dbReference>
<dbReference type="Gene3D" id="4.10.400.10">
    <property type="entry name" value="Low-density Lipoprotein Receptor"/>
    <property type="match status" value="3"/>
</dbReference>
<keyword evidence="1 6" id="KW-0645">Protease</keyword>
<evidence type="ECO:0000256" key="4">
    <source>
        <dbReference type="ARBA" id="ARBA00023157"/>
    </source>
</evidence>
<dbReference type="Gene3D" id="2.40.10.10">
    <property type="entry name" value="Trypsin-like serine proteases"/>
    <property type="match status" value="1"/>
</dbReference>
<evidence type="ECO:0000259" key="7">
    <source>
        <dbReference type="PROSITE" id="PS50240"/>
    </source>
</evidence>
<feature type="non-terminal residue" evidence="8">
    <location>
        <position position="518"/>
    </location>
</feature>
<dbReference type="CDD" id="cd00112">
    <property type="entry name" value="LDLa"/>
    <property type="match status" value="3"/>
</dbReference>
<evidence type="ECO:0000256" key="3">
    <source>
        <dbReference type="ARBA" id="ARBA00022825"/>
    </source>
</evidence>
<dbReference type="CDD" id="cd00190">
    <property type="entry name" value="Tryp_SPc"/>
    <property type="match status" value="1"/>
</dbReference>
<evidence type="ECO:0000313" key="9">
    <source>
        <dbReference type="Proteomes" id="UP001445076"/>
    </source>
</evidence>
<evidence type="ECO:0000256" key="5">
    <source>
        <dbReference type="PROSITE-ProRule" id="PRU00124"/>
    </source>
</evidence>
<feature type="disulfide bond" evidence="5">
    <location>
        <begin position="130"/>
        <end position="145"/>
    </location>
</feature>
<dbReference type="AlphaFoldDB" id="A0AAW0Y7T2"/>
<evidence type="ECO:0000313" key="8">
    <source>
        <dbReference type="EMBL" id="KAK8752861.1"/>
    </source>
</evidence>
<evidence type="ECO:0000256" key="1">
    <source>
        <dbReference type="ARBA" id="ARBA00022670"/>
    </source>
</evidence>
<dbReference type="InterPro" id="IPR036055">
    <property type="entry name" value="LDL_receptor-like_sf"/>
</dbReference>
<feature type="domain" description="Peptidase S1" evidence="7">
    <location>
        <begin position="291"/>
        <end position="518"/>
    </location>
</feature>
<keyword evidence="9" id="KW-1185">Reference proteome</keyword>
<dbReference type="InterPro" id="IPR009003">
    <property type="entry name" value="Peptidase_S1_PA"/>
</dbReference>
<proteinExistence type="predicted"/>
<gene>
    <name evidence="8" type="ORF">OTU49_007976</name>
</gene>
<dbReference type="InterPro" id="IPR018114">
    <property type="entry name" value="TRYPSIN_HIS"/>
</dbReference>
<dbReference type="FunFam" id="2.40.10.10:FF:000006">
    <property type="entry name" value="Serine proteinase stubble"/>
    <property type="match status" value="1"/>
</dbReference>
<dbReference type="Proteomes" id="UP001445076">
    <property type="component" value="Unassembled WGS sequence"/>
</dbReference>
<comment type="caution">
    <text evidence="5">Lacks conserved residue(s) required for the propagation of feature annotation.</text>
</comment>
<dbReference type="GO" id="GO:0006508">
    <property type="term" value="P:proteolysis"/>
    <property type="evidence" value="ECO:0007669"/>
    <property type="project" value="UniProtKB-KW"/>
</dbReference>
<keyword evidence="4 5" id="KW-1015">Disulfide bond</keyword>
<dbReference type="GO" id="GO:0004252">
    <property type="term" value="F:serine-type endopeptidase activity"/>
    <property type="evidence" value="ECO:0007669"/>
    <property type="project" value="InterPro"/>
</dbReference>
<protein>
    <recommendedName>
        <fullName evidence="7">Peptidase S1 domain-containing protein</fullName>
    </recommendedName>
</protein>
<feature type="disulfide bond" evidence="5">
    <location>
        <begin position="63"/>
        <end position="78"/>
    </location>
</feature>
<sequence length="518" mass="58128">MVSESHLEIKTDATCVTIENFSALEPAWKQEESGWQMSKGGCEGDYILRCKDRRWCYTKKQKCDGLVDCPDATDERKCECRSRLGEDRRCDGIIDCPDFSDELGCYGCMAGQLWCKMREEAHCVKKSQMCDGHINCDGGEDEVFCSRLSLQQVDHTMIPSMRKEGYLQVKRNGEWLPFCGHLKQKFKKIIVDLCDEVVGEREAEDSYRLTALSPGIVPEEIIWTHWDDSAEMIYVSKGCSSKLGVYATCSNPVCASDFPNRQRRQAGDKNRGMSVREAVHRVRRDHGQMRIVGGEESLEDVWTFLASLVRNGQHGCGGTILSSEWILTAAHCCMGWLSKLTDVQVGMLRVNSFSPFEQTSVSSQVFVHEDYDSKHVRNDVALIKLGTPLQLNRWVRPVCLDTQSEFSAGDLCYVAGWGNLAENTTETPDHLQQVAIPIMPTCKRHFNTIKDEEVICAGFKDGKRDSCQGDSGGPLFCKGSSGWRQVGVVSFGVGCARSDSPGVYTRVVHYLPWIRAKI</sequence>
<dbReference type="PRINTS" id="PR00722">
    <property type="entry name" value="CHYMOTRYPSIN"/>
</dbReference>
<dbReference type="SUPFAM" id="SSF57424">
    <property type="entry name" value="LDL receptor-like module"/>
    <property type="match status" value="2"/>
</dbReference>
<name>A0AAW0Y7T2_CHEQU</name>
<dbReference type="InterPro" id="IPR002172">
    <property type="entry name" value="LDrepeatLR_classA_rpt"/>
</dbReference>
<keyword evidence="2 6" id="KW-0378">Hydrolase</keyword>
<dbReference type="InterPro" id="IPR001254">
    <property type="entry name" value="Trypsin_dom"/>
</dbReference>
<dbReference type="EMBL" id="JARKIK010000004">
    <property type="protein sequence ID" value="KAK8752861.1"/>
    <property type="molecule type" value="Genomic_DNA"/>
</dbReference>
<organism evidence="8 9">
    <name type="scientific">Cherax quadricarinatus</name>
    <name type="common">Australian red claw crayfish</name>
    <dbReference type="NCBI Taxonomy" id="27406"/>
    <lineage>
        <taxon>Eukaryota</taxon>
        <taxon>Metazoa</taxon>
        <taxon>Ecdysozoa</taxon>
        <taxon>Arthropoda</taxon>
        <taxon>Crustacea</taxon>
        <taxon>Multicrustacea</taxon>
        <taxon>Malacostraca</taxon>
        <taxon>Eumalacostraca</taxon>
        <taxon>Eucarida</taxon>
        <taxon>Decapoda</taxon>
        <taxon>Pleocyemata</taxon>
        <taxon>Astacidea</taxon>
        <taxon>Parastacoidea</taxon>
        <taxon>Parastacidae</taxon>
        <taxon>Cherax</taxon>
    </lineage>
</organism>
<dbReference type="Pfam" id="PF00089">
    <property type="entry name" value="Trypsin"/>
    <property type="match status" value="1"/>
</dbReference>
<dbReference type="SMART" id="SM00192">
    <property type="entry name" value="LDLa"/>
    <property type="match status" value="2"/>
</dbReference>
<evidence type="ECO:0000256" key="2">
    <source>
        <dbReference type="ARBA" id="ARBA00022801"/>
    </source>
</evidence>
<dbReference type="PANTHER" id="PTHR24252">
    <property type="entry name" value="ACROSIN-RELATED"/>
    <property type="match status" value="1"/>
</dbReference>